<dbReference type="HAMAP" id="MF_00071">
    <property type="entry name" value="LepA"/>
    <property type="match status" value="1"/>
</dbReference>
<evidence type="ECO:0000256" key="8">
    <source>
        <dbReference type="ARBA" id="ARBA00050293"/>
    </source>
</evidence>
<dbReference type="InterPro" id="IPR027417">
    <property type="entry name" value="P-loop_NTPase"/>
</dbReference>
<dbReference type="SUPFAM" id="SSF54980">
    <property type="entry name" value="EF-G C-terminal domain-like"/>
    <property type="match status" value="2"/>
</dbReference>
<comment type="function">
    <text evidence="9 12">Required for accurate and efficient protein synthesis under certain stress conditions. May act as a fidelity factor of the translation reaction, by catalyzing a one-codon backward translocation of tRNAs on improperly translocated ribosomes. Back-translocation proceeds from a post-translocation (POST) complex to a pre-translocation (PRE) complex, thus giving elongation factor G a second chance to translocate the tRNAs correctly. Binds to ribosomes in a GTP-dependent manner.</text>
</comment>
<evidence type="ECO:0000256" key="9">
    <source>
        <dbReference type="ARBA" id="ARBA00057626"/>
    </source>
</evidence>
<evidence type="ECO:0000256" key="2">
    <source>
        <dbReference type="ARBA" id="ARBA00022475"/>
    </source>
</evidence>
<dbReference type="GO" id="GO:0005525">
    <property type="term" value="F:GTP binding"/>
    <property type="evidence" value="ECO:0007669"/>
    <property type="project" value="UniProtKB-UniRule"/>
</dbReference>
<dbReference type="InterPro" id="IPR005225">
    <property type="entry name" value="Small_GTP-bd"/>
</dbReference>
<dbReference type="PROSITE" id="PS00301">
    <property type="entry name" value="G_TR_1"/>
    <property type="match status" value="1"/>
</dbReference>
<comment type="catalytic activity">
    <reaction evidence="8 12">
        <text>GTP + H2O = GDP + phosphate + H(+)</text>
        <dbReference type="Rhea" id="RHEA:19669"/>
        <dbReference type="ChEBI" id="CHEBI:15377"/>
        <dbReference type="ChEBI" id="CHEBI:15378"/>
        <dbReference type="ChEBI" id="CHEBI:37565"/>
        <dbReference type="ChEBI" id="CHEBI:43474"/>
        <dbReference type="ChEBI" id="CHEBI:58189"/>
        <dbReference type="EC" id="3.6.5.n1"/>
    </reaction>
</comment>
<evidence type="ECO:0000256" key="7">
    <source>
        <dbReference type="ARBA" id="ARBA00023136"/>
    </source>
</evidence>
<dbReference type="Pfam" id="PF03144">
    <property type="entry name" value="GTP_EFTU_D2"/>
    <property type="match status" value="1"/>
</dbReference>
<reference evidence="14" key="1">
    <citation type="submission" date="2020-10" db="EMBL/GenBank/DDBJ databases">
        <title>Microbiome of the Black Sea water column analyzed by genome centric metagenomics.</title>
        <authorList>
            <person name="Cabello-Yeves P.J."/>
            <person name="Callieri C."/>
            <person name="Picazo A."/>
            <person name="Mehrshad M."/>
            <person name="Haro-Moreno J.M."/>
            <person name="Roda-Garcia J."/>
            <person name="Dzembekova N."/>
            <person name="Slabakova V."/>
            <person name="Slabakova N."/>
            <person name="Moncheva S."/>
            <person name="Rodriguez-Valera F."/>
        </authorList>
    </citation>
    <scope>NUCLEOTIDE SEQUENCE</scope>
    <source>
        <strain evidence="14">BS307-5m-G50</strain>
    </source>
</reference>
<dbReference type="Proteomes" id="UP000711391">
    <property type="component" value="Unassembled WGS sequence"/>
</dbReference>
<dbReference type="FunFam" id="3.30.70.2570:FF:000001">
    <property type="entry name" value="Translation factor GUF1, mitochondrial"/>
    <property type="match status" value="1"/>
</dbReference>
<dbReference type="InterPro" id="IPR006297">
    <property type="entry name" value="EF-4"/>
</dbReference>
<dbReference type="NCBIfam" id="TIGR00231">
    <property type="entry name" value="small_GTP"/>
    <property type="match status" value="1"/>
</dbReference>
<evidence type="ECO:0000259" key="13">
    <source>
        <dbReference type="PROSITE" id="PS51722"/>
    </source>
</evidence>
<dbReference type="CDD" id="cd16260">
    <property type="entry name" value="EF4_III"/>
    <property type="match status" value="1"/>
</dbReference>
<dbReference type="PANTHER" id="PTHR43512">
    <property type="entry name" value="TRANSLATION FACTOR GUF1-RELATED"/>
    <property type="match status" value="1"/>
</dbReference>
<evidence type="ECO:0000256" key="10">
    <source>
        <dbReference type="ARBA" id="ARBA00061052"/>
    </source>
</evidence>
<evidence type="ECO:0000256" key="4">
    <source>
        <dbReference type="ARBA" id="ARBA00022801"/>
    </source>
</evidence>
<dbReference type="PRINTS" id="PR00315">
    <property type="entry name" value="ELONGATNFCT"/>
</dbReference>
<organism evidence="14 15">
    <name type="scientific">SAR86 cluster bacterium</name>
    <dbReference type="NCBI Taxonomy" id="2030880"/>
    <lineage>
        <taxon>Bacteria</taxon>
        <taxon>Pseudomonadati</taxon>
        <taxon>Pseudomonadota</taxon>
        <taxon>Gammaproteobacteria</taxon>
        <taxon>SAR86 cluster</taxon>
    </lineage>
</organism>
<dbReference type="GO" id="GO:0003746">
    <property type="term" value="F:translation elongation factor activity"/>
    <property type="evidence" value="ECO:0007669"/>
    <property type="project" value="UniProtKB-UniRule"/>
</dbReference>
<dbReference type="EC" id="3.6.5.n1" evidence="11 12"/>
<dbReference type="PANTHER" id="PTHR43512:SF4">
    <property type="entry name" value="TRANSLATION FACTOR GUF1 HOMOLOG, CHLOROPLASTIC"/>
    <property type="match status" value="1"/>
</dbReference>
<protein>
    <recommendedName>
        <fullName evidence="11 12">Elongation factor 4</fullName>
        <shortName evidence="12">EF-4</shortName>
        <ecNumber evidence="11 12">3.6.5.n1</ecNumber>
    </recommendedName>
    <alternativeName>
        <fullName evidence="12">Ribosomal back-translocase LepA</fullName>
    </alternativeName>
</protein>
<comment type="subcellular location">
    <subcellularLocation>
        <location evidence="12">Cell membrane</location>
        <topology evidence="12">Peripheral membrane protein</topology>
        <orientation evidence="12">Cytoplasmic side</orientation>
    </subcellularLocation>
</comment>
<dbReference type="FunFam" id="3.30.70.240:FF:000007">
    <property type="entry name" value="Translation factor GUF1, mitochondrial"/>
    <property type="match status" value="1"/>
</dbReference>
<dbReference type="GO" id="GO:0045727">
    <property type="term" value="P:positive regulation of translation"/>
    <property type="evidence" value="ECO:0007669"/>
    <property type="project" value="UniProtKB-UniRule"/>
</dbReference>
<dbReference type="Pfam" id="PF00679">
    <property type="entry name" value="EFG_C"/>
    <property type="match status" value="1"/>
</dbReference>
<dbReference type="CDD" id="cd03709">
    <property type="entry name" value="lepA_C"/>
    <property type="match status" value="1"/>
</dbReference>
<comment type="similarity">
    <text evidence="10">Belongs to the GTP-binding elongation factor family. LepA subfamily.</text>
</comment>
<gene>
    <name evidence="12 14" type="primary">lepA</name>
    <name evidence="14" type="ORF">ISQ64_03635</name>
</gene>
<dbReference type="FunFam" id="3.30.70.870:FF:000004">
    <property type="entry name" value="Translation factor GUF1, mitochondrial"/>
    <property type="match status" value="1"/>
</dbReference>
<evidence type="ECO:0000256" key="5">
    <source>
        <dbReference type="ARBA" id="ARBA00022917"/>
    </source>
</evidence>
<comment type="similarity">
    <text evidence="1 12">Belongs to the TRAFAC class translation factor GTPase superfamily. Classic translation factor GTPase family. LepA subfamily.</text>
</comment>
<evidence type="ECO:0000256" key="11">
    <source>
        <dbReference type="ARBA" id="ARBA00066744"/>
    </source>
</evidence>
<dbReference type="Pfam" id="PF00009">
    <property type="entry name" value="GTP_EFTU"/>
    <property type="match status" value="1"/>
</dbReference>
<keyword evidence="4 12" id="KW-0378">Hydrolase</keyword>
<dbReference type="Gene3D" id="3.30.70.870">
    <property type="entry name" value="Elongation Factor G (Translational Gtpase), domain 3"/>
    <property type="match status" value="1"/>
</dbReference>
<comment type="caution">
    <text evidence="14">The sequence shown here is derived from an EMBL/GenBank/DDBJ whole genome shotgun (WGS) entry which is preliminary data.</text>
</comment>
<dbReference type="Gene3D" id="3.40.50.300">
    <property type="entry name" value="P-loop containing nucleotide triphosphate hydrolases"/>
    <property type="match status" value="1"/>
</dbReference>
<name>A0A937IGS5_9GAMM</name>
<keyword evidence="3 12" id="KW-0547">Nucleotide-binding</keyword>
<dbReference type="GO" id="GO:0043022">
    <property type="term" value="F:ribosome binding"/>
    <property type="evidence" value="ECO:0007669"/>
    <property type="project" value="UniProtKB-UniRule"/>
</dbReference>
<sequence>MKNIRNFSIIAHIDHGKSTLSDRLIEFCGGLTAREMSEQILDSMDIERERGITIKAQAVTLEYKKDDVSYLLNFIDTPGHVDFSYEVSRSLSACEGALLVVDGSQGVEAQTLANCYTAVDQGLEVVPVINKIDLPQAEPERVKKEIEDMIGINAETAPLVSAKTGLGIEDLLDELVSNIPPPEGSPTKPLQALIVDSWFDSYLGVVSLIRIKNGTIKTGQKFKIHSTGQSHNVDEIGIFSPKKIRKQTLSAGEVGYLVAGIKNIKGAPVGDTIIDVSNESIKPLPGFKKVNPKVFASMFTVNSDDYERFRDALSKLILNDSSLVYEPEVSDALGFGFRCGFLGTLHMEVIRERLEREYDLDLISTAPSVEYEVLKTDGEIIKIDNPSQLPVPNDIDEMREPIVNTTILTPNEYVGSVITLCTSKRGVQKDMTYFGNQVSIVFKMPLSAVIVDFFDQIKSSTKGFASIEYSLIGFFKSDLTKIDILINNQKIDALSMIVHKSFSTQKAREIASNLQKLIPRQMFDVPIQVALGSKIISRETVKALRKNVTAKCYGGDVTRKKKLLEKQKEGKKKMKQFGRVSIPQDAFLNYFKSGE</sequence>
<dbReference type="Gene3D" id="2.40.30.10">
    <property type="entry name" value="Translation factors"/>
    <property type="match status" value="1"/>
</dbReference>
<feature type="binding site" evidence="12">
    <location>
        <begin position="14"/>
        <end position="19"/>
    </location>
    <ligand>
        <name>GTP</name>
        <dbReference type="ChEBI" id="CHEBI:37565"/>
    </ligand>
</feature>
<dbReference type="GO" id="GO:0003924">
    <property type="term" value="F:GTPase activity"/>
    <property type="evidence" value="ECO:0007669"/>
    <property type="project" value="UniProtKB-UniRule"/>
</dbReference>
<evidence type="ECO:0000313" key="14">
    <source>
        <dbReference type="EMBL" id="MBL6818477.1"/>
    </source>
</evidence>
<dbReference type="InterPro" id="IPR004161">
    <property type="entry name" value="EFTu-like_2"/>
</dbReference>
<evidence type="ECO:0000313" key="15">
    <source>
        <dbReference type="Proteomes" id="UP000711391"/>
    </source>
</evidence>
<dbReference type="InterPro" id="IPR031157">
    <property type="entry name" value="G_TR_CS"/>
</dbReference>
<dbReference type="InterPro" id="IPR035654">
    <property type="entry name" value="LepA_IV"/>
</dbReference>
<keyword evidence="5 12" id="KW-0648">Protein biosynthesis</keyword>
<feature type="domain" description="Tr-type G" evidence="13">
    <location>
        <begin position="2"/>
        <end position="183"/>
    </location>
</feature>
<keyword evidence="2 12" id="KW-1003">Cell membrane</keyword>
<evidence type="ECO:0000256" key="3">
    <source>
        <dbReference type="ARBA" id="ARBA00022741"/>
    </source>
</evidence>
<evidence type="ECO:0000256" key="1">
    <source>
        <dbReference type="ARBA" id="ARBA00005454"/>
    </source>
</evidence>
<dbReference type="PROSITE" id="PS51722">
    <property type="entry name" value="G_TR_2"/>
    <property type="match status" value="1"/>
</dbReference>
<dbReference type="Gene3D" id="3.30.70.2570">
    <property type="entry name" value="Elongation factor 4, C-terminal domain"/>
    <property type="match status" value="1"/>
</dbReference>
<dbReference type="Pfam" id="PF06421">
    <property type="entry name" value="LepA_C"/>
    <property type="match status" value="1"/>
</dbReference>
<dbReference type="InterPro" id="IPR000795">
    <property type="entry name" value="T_Tr_GTP-bd_dom"/>
</dbReference>
<dbReference type="InterPro" id="IPR038363">
    <property type="entry name" value="LepA_C_sf"/>
</dbReference>
<accession>A0A937IGS5</accession>
<dbReference type="GO" id="GO:0005886">
    <property type="term" value="C:plasma membrane"/>
    <property type="evidence" value="ECO:0007669"/>
    <property type="project" value="UniProtKB-SubCell"/>
</dbReference>
<dbReference type="EMBL" id="JADHQD010000020">
    <property type="protein sequence ID" value="MBL6818477.1"/>
    <property type="molecule type" value="Genomic_DNA"/>
</dbReference>
<evidence type="ECO:0000256" key="12">
    <source>
        <dbReference type="HAMAP-Rule" id="MF_00071"/>
    </source>
</evidence>
<dbReference type="GO" id="GO:0097216">
    <property type="term" value="F:guanosine tetraphosphate binding"/>
    <property type="evidence" value="ECO:0007669"/>
    <property type="project" value="UniProtKB-ARBA"/>
</dbReference>
<dbReference type="NCBIfam" id="TIGR01393">
    <property type="entry name" value="lepA"/>
    <property type="match status" value="1"/>
</dbReference>
<feature type="binding site" evidence="12">
    <location>
        <begin position="130"/>
        <end position="133"/>
    </location>
    <ligand>
        <name>GTP</name>
        <dbReference type="ChEBI" id="CHEBI:37565"/>
    </ligand>
</feature>
<keyword evidence="14" id="KW-0251">Elongation factor</keyword>
<dbReference type="FunFam" id="3.40.50.300:FF:000078">
    <property type="entry name" value="Elongation factor 4"/>
    <property type="match status" value="1"/>
</dbReference>
<dbReference type="InterPro" id="IPR000640">
    <property type="entry name" value="EFG_V-like"/>
</dbReference>
<keyword evidence="7 12" id="KW-0472">Membrane</keyword>
<keyword evidence="6 12" id="KW-0342">GTP-binding</keyword>
<dbReference type="InterPro" id="IPR013842">
    <property type="entry name" value="LepA_CTD"/>
</dbReference>
<evidence type="ECO:0000256" key="6">
    <source>
        <dbReference type="ARBA" id="ARBA00023134"/>
    </source>
</evidence>
<dbReference type="CDD" id="cd03699">
    <property type="entry name" value="EF4_II"/>
    <property type="match status" value="1"/>
</dbReference>
<dbReference type="SUPFAM" id="SSF52540">
    <property type="entry name" value="P-loop containing nucleoside triphosphate hydrolases"/>
    <property type="match status" value="1"/>
</dbReference>
<dbReference type="AlphaFoldDB" id="A0A937IGS5"/>
<proteinExistence type="inferred from homology"/>
<dbReference type="Gene3D" id="3.30.70.240">
    <property type="match status" value="1"/>
</dbReference>
<dbReference type="FunFam" id="2.40.30.10:FF:000015">
    <property type="entry name" value="Translation factor GUF1, mitochondrial"/>
    <property type="match status" value="1"/>
</dbReference>
<dbReference type="CDD" id="cd01890">
    <property type="entry name" value="LepA"/>
    <property type="match status" value="1"/>
</dbReference>
<dbReference type="InterPro" id="IPR035647">
    <property type="entry name" value="EFG_III/V"/>
</dbReference>